<dbReference type="Proteomes" id="UP000634136">
    <property type="component" value="Unassembled WGS sequence"/>
</dbReference>
<organism evidence="1 2">
    <name type="scientific">Senna tora</name>
    <dbReference type="NCBI Taxonomy" id="362788"/>
    <lineage>
        <taxon>Eukaryota</taxon>
        <taxon>Viridiplantae</taxon>
        <taxon>Streptophyta</taxon>
        <taxon>Embryophyta</taxon>
        <taxon>Tracheophyta</taxon>
        <taxon>Spermatophyta</taxon>
        <taxon>Magnoliopsida</taxon>
        <taxon>eudicotyledons</taxon>
        <taxon>Gunneridae</taxon>
        <taxon>Pentapetalae</taxon>
        <taxon>rosids</taxon>
        <taxon>fabids</taxon>
        <taxon>Fabales</taxon>
        <taxon>Fabaceae</taxon>
        <taxon>Caesalpinioideae</taxon>
        <taxon>Cassia clade</taxon>
        <taxon>Senna</taxon>
    </lineage>
</organism>
<comment type="caution">
    <text evidence="1">The sequence shown here is derived from an EMBL/GenBank/DDBJ whole genome shotgun (WGS) entry which is preliminary data.</text>
</comment>
<accession>A0A834WQ32</accession>
<keyword evidence="2" id="KW-1185">Reference proteome</keyword>
<dbReference type="EMBL" id="JAAIUW010000006">
    <property type="protein sequence ID" value="KAF7829248.1"/>
    <property type="molecule type" value="Genomic_DNA"/>
</dbReference>
<name>A0A834WQ32_9FABA</name>
<proteinExistence type="predicted"/>
<evidence type="ECO:0000313" key="1">
    <source>
        <dbReference type="EMBL" id="KAF7829248.1"/>
    </source>
</evidence>
<dbReference type="AlphaFoldDB" id="A0A834WQ32"/>
<reference evidence="1" key="1">
    <citation type="submission" date="2020-09" db="EMBL/GenBank/DDBJ databases">
        <title>Genome-Enabled Discovery of Anthraquinone Biosynthesis in Senna tora.</title>
        <authorList>
            <person name="Kang S.-H."/>
            <person name="Pandey R.P."/>
            <person name="Lee C.-M."/>
            <person name="Sim J.-S."/>
            <person name="Jeong J.-T."/>
            <person name="Choi B.-S."/>
            <person name="Jung M."/>
            <person name="Ginzburg D."/>
            <person name="Zhao K."/>
            <person name="Won S.Y."/>
            <person name="Oh T.-J."/>
            <person name="Yu Y."/>
            <person name="Kim N.-H."/>
            <person name="Lee O.R."/>
            <person name="Lee T.-H."/>
            <person name="Bashyal P."/>
            <person name="Kim T.-S."/>
            <person name="Lee W.-H."/>
            <person name="Kawkins C."/>
            <person name="Kim C.-K."/>
            <person name="Kim J.S."/>
            <person name="Ahn B.O."/>
            <person name="Rhee S.Y."/>
            <person name="Sohng J.K."/>
        </authorList>
    </citation>
    <scope>NUCLEOTIDE SEQUENCE</scope>
    <source>
        <tissue evidence="1">Leaf</tissue>
    </source>
</reference>
<evidence type="ECO:0000313" key="2">
    <source>
        <dbReference type="Proteomes" id="UP000634136"/>
    </source>
</evidence>
<sequence length="23" mass="2603">MANKAKGRGHTTVEFVIAQYMHI</sequence>
<gene>
    <name evidence="1" type="ORF">G2W53_020412</name>
</gene>
<protein>
    <submittedName>
        <fullName evidence="1">Uncharacterized protein</fullName>
    </submittedName>
</protein>